<evidence type="ECO:0000313" key="2">
    <source>
        <dbReference type="EMBL" id="MVO85936.1"/>
    </source>
</evidence>
<feature type="transmembrane region" description="Helical" evidence="1">
    <location>
        <begin position="23"/>
        <end position="46"/>
    </location>
</feature>
<dbReference type="Proteomes" id="UP000483802">
    <property type="component" value="Unassembled WGS sequence"/>
</dbReference>
<proteinExistence type="predicted"/>
<dbReference type="GO" id="GO:0006644">
    <property type="term" value="P:phospholipid metabolic process"/>
    <property type="evidence" value="ECO:0007669"/>
    <property type="project" value="InterPro"/>
</dbReference>
<protein>
    <recommendedName>
        <fullName evidence="4">Phospholipase A2</fullName>
    </recommendedName>
</protein>
<dbReference type="InterPro" id="IPR015141">
    <property type="entry name" value="PLipase_A2_prok/fun"/>
</dbReference>
<accession>A0A6L6WXD3</accession>
<keyword evidence="3" id="KW-1185">Reference proteome</keyword>
<name>A0A6L6WXD3_9ACTN</name>
<evidence type="ECO:0000256" key="1">
    <source>
        <dbReference type="SAM" id="Phobius"/>
    </source>
</evidence>
<dbReference type="SUPFAM" id="SSF48619">
    <property type="entry name" value="Phospholipase A2, PLA2"/>
    <property type="match status" value="1"/>
</dbReference>
<reference evidence="2 3" key="1">
    <citation type="submission" date="2019-11" db="EMBL/GenBank/DDBJ databases">
        <title>Streptomyces typhae sp. nov., a novel endophytic actinomycete isolated from the root of cattail pollen (Typha angustifolia L.).</title>
        <authorList>
            <person name="Peng C."/>
        </authorList>
    </citation>
    <scope>NUCLEOTIDE SEQUENCE [LARGE SCALE GENOMIC DNA]</scope>
    <source>
        <strain evidence="3">p1417</strain>
    </source>
</reference>
<keyword evidence="1" id="KW-1133">Transmembrane helix</keyword>
<dbReference type="GO" id="GO:0050482">
    <property type="term" value="P:arachidonate secretion"/>
    <property type="evidence" value="ECO:0007669"/>
    <property type="project" value="InterPro"/>
</dbReference>
<evidence type="ECO:0000313" key="3">
    <source>
        <dbReference type="Proteomes" id="UP000483802"/>
    </source>
</evidence>
<organism evidence="2 3">
    <name type="scientific">Streptomyces typhae</name>
    <dbReference type="NCBI Taxonomy" id="2681492"/>
    <lineage>
        <taxon>Bacteria</taxon>
        <taxon>Bacillati</taxon>
        <taxon>Actinomycetota</taxon>
        <taxon>Actinomycetes</taxon>
        <taxon>Kitasatosporales</taxon>
        <taxon>Streptomycetaceae</taxon>
        <taxon>Streptomyces</taxon>
    </lineage>
</organism>
<dbReference type="GO" id="GO:0004623">
    <property type="term" value="F:phospholipase A2 activity"/>
    <property type="evidence" value="ECO:0007669"/>
    <property type="project" value="InterPro"/>
</dbReference>
<dbReference type="AlphaFoldDB" id="A0A6L6WXD3"/>
<keyword evidence="1" id="KW-0472">Membrane</keyword>
<sequence>MSSSQRSSTDDHRTRGRFAVKNLYKAIPGAAIAGLMVVTSITPAVADSKVSSEQVSAQVSKSAKLKKMKSITSNSKASTARWFDTYSKKNKPSVKKYKFNWKTDGCSWAPDKIAGGYDFHNPCWRHDFGYRNYKKTVGKTAFRRDHKLRIDKAFLTDMRQVCNWKPWADPYTPAMRKKLKKSCNKTANKYYQAVRSFN</sequence>
<dbReference type="Gene3D" id="1.20.90.10">
    <property type="entry name" value="Phospholipase A2 domain"/>
    <property type="match status" value="1"/>
</dbReference>
<evidence type="ECO:0008006" key="4">
    <source>
        <dbReference type="Google" id="ProtNLM"/>
    </source>
</evidence>
<keyword evidence="1" id="KW-0812">Transmembrane</keyword>
<comment type="caution">
    <text evidence="2">The sequence shown here is derived from an EMBL/GenBank/DDBJ whole genome shotgun (WGS) entry which is preliminary data.</text>
</comment>
<dbReference type="InterPro" id="IPR036444">
    <property type="entry name" value="PLipase_A2_dom_sf"/>
</dbReference>
<dbReference type="EMBL" id="WPNZ01000007">
    <property type="protein sequence ID" value="MVO85936.1"/>
    <property type="molecule type" value="Genomic_DNA"/>
</dbReference>
<dbReference type="Pfam" id="PF09056">
    <property type="entry name" value="Phospholip_A2_3"/>
    <property type="match status" value="1"/>
</dbReference>
<gene>
    <name evidence="2" type="ORF">GPA10_14515</name>
</gene>